<evidence type="ECO:0000313" key="1">
    <source>
        <dbReference type="EMBL" id="UAU42848.1"/>
    </source>
</evidence>
<name>A0AAE9BMF7_9RHAB</name>
<dbReference type="Proteomes" id="UP000830446">
    <property type="component" value="Segment"/>
</dbReference>
<keyword evidence="2" id="KW-1185">Reference proteome</keyword>
<evidence type="ECO:0000313" key="2">
    <source>
        <dbReference type="Proteomes" id="UP000830446"/>
    </source>
</evidence>
<reference evidence="1" key="1">
    <citation type="submission" date="2021-01" db="EMBL/GenBank/DDBJ databases">
        <title>Genome characterization of three insect rhabdoviruses from Malaysia and Central Africa.</title>
        <authorList>
            <person name="Luo D."/>
            <person name="Zhou Z."/>
            <person name="Ge X."/>
            <person name="Shi Z."/>
            <person name="Bourhy H."/>
            <person name="Marc G."/>
            <person name="Dacheux L."/>
        </authorList>
    </citation>
    <scope>NUCLEOTIDE SEQUENCE</scope>
    <source>
        <strain evidence="1">0417RCA</strain>
    </source>
</reference>
<gene>
    <name evidence="1" type="primary">U5</name>
</gene>
<sequence>MAFIRKYWFVSINPIPESVVNVIELEPEDRITNFFKNFLIWKGVRVLPAITFVFKESVPDSFPPATEVFLKYKNTLLSISICIY</sequence>
<dbReference type="GeneID" id="80539657"/>
<dbReference type="KEGG" id="vg:80539657"/>
<proteinExistence type="predicted"/>
<dbReference type="RefSeq" id="YP_010800985.1">
    <property type="nucleotide sequence ID" value="NC_076931.1"/>
</dbReference>
<protein>
    <submittedName>
        <fullName evidence="1">Uncharacterized protein</fullName>
    </submittedName>
</protein>
<accession>A0AAE9BMF7</accession>
<organism evidence="1 2">
    <name type="scientific">Boteke virus</name>
    <dbReference type="NCBI Taxonomy" id="864698"/>
    <lineage>
        <taxon>Viruses</taxon>
        <taxon>Riboviria</taxon>
        <taxon>Orthornavirae</taxon>
        <taxon>Negarnaviricota</taxon>
        <taxon>Haploviricotina</taxon>
        <taxon>Monjiviricetes</taxon>
        <taxon>Mononegavirales</taxon>
        <taxon>Rhabdoviridae</taxon>
        <taxon>Alpharhabdovirinae</taxon>
        <taxon>Sunrhavirus</taxon>
        <taxon>Sunrhavirus boteke</taxon>
    </lineage>
</organism>
<dbReference type="EMBL" id="MW491753">
    <property type="protein sequence ID" value="UAU42848.1"/>
    <property type="molecule type" value="Viral_cRNA"/>
</dbReference>